<evidence type="ECO:0000313" key="1">
    <source>
        <dbReference type="EMBL" id="MFC4313023.1"/>
    </source>
</evidence>
<proteinExistence type="predicted"/>
<dbReference type="EMBL" id="JBHSDU010000015">
    <property type="protein sequence ID" value="MFC4313023.1"/>
    <property type="molecule type" value="Genomic_DNA"/>
</dbReference>
<dbReference type="Proteomes" id="UP001595904">
    <property type="component" value="Unassembled WGS sequence"/>
</dbReference>
<comment type="caution">
    <text evidence="1">The sequence shown here is derived from an EMBL/GenBank/DDBJ whole genome shotgun (WGS) entry which is preliminary data.</text>
</comment>
<accession>A0ABV8T1I2</accession>
<protein>
    <submittedName>
        <fullName evidence="1">Uncharacterized protein</fullName>
    </submittedName>
</protein>
<evidence type="ECO:0000313" key="2">
    <source>
        <dbReference type="Proteomes" id="UP001595904"/>
    </source>
</evidence>
<sequence>MTTISDIRAIYPNLKEESTGGNCAALVYRLDDGGHLLLTVGEGDVPQDGDAFIDCGVYDAESNLIGEAVSVSIDEVQAWIASALAARQPGLLSDR</sequence>
<keyword evidence="2" id="KW-1185">Reference proteome</keyword>
<name>A0ABV8T1I2_9GAMM</name>
<reference evidence="2" key="1">
    <citation type="journal article" date="2019" name="Int. J. Syst. Evol. Microbiol.">
        <title>The Global Catalogue of Microorganisms (GCM) 10K type strain sequencing project: providing services to taxonomists for standard genome sequencing and annotation.</title>
        <authorList>
            <consortium name="The Broad Institute Genomics Platform"/>
            <consortium name="The Broad Institute Genome Sequencing Center for Infectious Disease"/>
            <person name="Wu L."/>
            <person name="Ma J."/>
        </authorList>
    </citation>
    <scope>NUCLEOTIDE SEQUENCE [LARGE SCALE GENOMIC DNA]</scope>
    <source>
        <strain evidence="2">CGMCC 1.10759</strain>
    </source>
</reference>
<gene>
    <name evidence="1" type="ORF">ACFPN2_28325</name>
</gene>
<organism evidence="1 2">
    <name type="scientific">Steroidobacter flavus</name>
    <dbReference type="NCBI Taxonomy" id="1842136"/>
    <lineage>
        <taxon>Bacteria</taxon>
        <taxon>Pseudomonadati</taxon>
        <taxon>Pseudomonadota</taxon>
        <taxon>Gammaproteobacteria</taxon>
        <taxon>Steroidobacterales</taxon>
        <taxon>Steroidobacteraceae</taxon>
        <taxon>Steroidobacter</taxon>
    </lineage>
</organism>
<dbReference type="RefSeq" id="WP_380602985.1">
    <property type="nucleotide sequence ID" value="NZ_JBHSDU010000015.1"/>
</dbReference>